<name>A0A7W7QQ56_9ACTN</name>
<gene>
    <name evidence="2" type="ORF">FHS44_004814</name>
</gene>
<evidence type="ECO:0000313" key="3">
    <source>
        <dbReference type="Proteomes" id="UP000552644"/>
    </source>
</evidence>
<keyword evidence="1" id="KW-1133">Transmembrane helix</keyword>
<evidence type="ECO:0000256" key="1">
    <source>
        <dbReference type="SAM" id="Phobius"/>
    </source>
</evidence>
<keyword evidence="3" id="KW-1185">Reference proteome</keyword>
<feature type="transmembrane region" description="Helical" evidence="1">
    <location>
        <begin position="7"/>
        <end position="26"/>
    </location>
</feature>
<accession>A0A7W7QQ56</accession>
<keyword evidence="1" id="KW-0812">Transmembrane</keyword>
<reference evidence="2 3" key="1">
    <citation type="submission" date="2020-08" db="EMBL/GenBank/DDBJ databases">
        <title>Genomic Encyclopedia of Type Strains, Phase III (KMG-III): the genomes of soil and plant-associated and newly described type strains.</title>
        <authorList>
            <person name="Whitman W."/>
        </authorList>
    </citation>
    <scope>NUCLEOTIDE SEQUENCE [LARGE SCALE GENOMIC DNA]</scope>
    <source>
        <strain evidence="2 3">CECT 8840</strain>
    </source>
</reference>
<dbReference type="AlphaFoldDB" id="A0A7W7QQ56"/>
<dbReference type="EMBL" id="JACHJP010000005">
    <property type="protein sequence ID" value="MBB4917694.1"/>
    <property type="molecule type" value="Genomic_DNA"/>
</dbReference>
<sequence>MTLPGRPVDWIVGGVVLTLVLIYPLGGIGWPLYLFIMPLAMTAATVLAYQEAARARAAGLSARREQSPSHPPQE</sequence>
<organism evidence="2 3">
    <name type="scientific">Streptosporangium saharense</name>
    <dbReference type="NCBI Taxonomy" id="1706840"/>
    <lineage>
        <taxon>Bacteria</taxon>
        <taxon>Bacillati</taxon>
        <taxon>Actinomycetota</taxon>
        <taxon>Actinomycetes</taxon>
        <taxon>Streptosporangiales</taxon>
        <taxon>Streptosporangiaceae</taxon>
        <taxon>Streptosporangium</taxon>
    </lineage>
</organism>
<dbReference type="Proteomes" id="UP000552644">
    <property type="component" value="Unassembled WGS sequence"/>
</dbReference>
<protein>
    <submittedName>
        <fullName evidence="2">Uncharacterized protein</fullName>
    </submittedName>
</protein>
<comment type="caution">
    <text evidence="2">The sequence shown here is derived from an EMBL/GenBank/DDBJ whole genome shotgun (WGS) entry which is preliminary data.</text>
</comment>
<keyword evidence="1" id="KW-0472">Membrane</keyword>
<proteinExistence type="predicted"/>
<evidence type="ECO:0000313" key="2">
    <source>
        <dbReference type="EMBL" id="MBB4917694.1"/>
    </source>
</evidence>
<dbReference type="RefSeq" id="WP_184718209.1">
    <property type="nucleotide sequence ID" value="NZ_JACHJP010000005.1"/>
</dbReference>